<dbReference type="Pfam" id="PF19263">
    <property type="entry name" value="DUF5906"/>
    <property type="match status" value="1"/>
</dbReference>
<dbReference type="Proteomes" id="UP000322530">
    <property type="component" value="Unassembled WGS sequence"/>
</dbReference>
<dbReference type="InterPro" id="IPR014818">
    <property type="entry name" value="Phage/plasmid_primase_P4_C"/>
</dbReference>
<keyword evidence="3" id="KW-0067">ATP-binding</keyword>
<protein>
    <submittedName>
        <fullName evidence="6">Primase</fullName>
    </submittedName>
</protein>
<dbReference type="InterPro" id="IPR006500">
    <property type="entry name" value="Helicase_put_C_phage/plasmid"/>
</dbReference>
<dbReference type="OrthoDB" id="162759at2"/>
<dbReference type="GO" id="GO:0016787">
    <property type="term" value="F:hydrolase activity"/>
    <property type="evidence" value="ECO:0007669"/>
    <property type="project" value="UniProtKB-KW"/>
</dbReference>
<proteinExistence type="predicted"/>
<dbReference type="InterPro" id="IPR014015">
    <property type="entry name" value="Helicase_SF3_DNA-vir"/>
</dbReference>
<reference evidence="6 7" key="1">
    <citation type="submission" date="2019-01" db="EMBL/GenBank/DDBJ databases">
        <title>Draft genome sequence of Dictyobacter sp. Uno17.</title>
        <authorList>
            <person name="Wang C.M."/>
            <person name="Zheng Y."/>
            <person name="Sakai Y."/>
            <person name="Abe K."/>
            <person name="Yokota A."/>
            <person name="Yabe S."/>
        </authorList>
    </citation>
    <scope>NUCLEOTIDE SEQUENCE [LARGE SCALE GENOMIC DNA]</scope>
    <source>
        <strain evidence="6 7">Uno17</strain>
    </source>
</reference>
<dbReference type="InterPro" id="IPR051620">
    <property type="entry name" value="ORF904-like_C"/>
</dbReference>
<organism evidence="6 7">
    <name type="scientific">Dictyobacter arantiisoli</name>
    <dbReference type="NCBI Taxonomy" id="2014874"/>
    <lineage>
        <taxon>Bacteria</taxon>
        <taxon>Bacillati</taxon>
        <taxon>Chloroflexota</taxon>
        <taxon>Ktedonobacteria</taxon>
        <taxon>Ktedonobacterales</taxon>
        <taxon>Dictyobacteraceae</taxon>
        <taxon>Dictyobacter</taxon>
    </lineage>
</organism>
<evidence type="ECO:0000256" key="2">
    <source>
        <dbReference type="ARBA" id="ARBA00022801"/>
    </source>
</evidence>
<evidence type="ECO:0000313" key="7">
    <source>
        <dbReference type="Proteomes" id="UP000322530"/>
    </source>
</evidence>
<keyword evidence="4" id="KW-0175">Coiled coil</keyword>
<dbReference type="Gene3D" id="3.40.50.300">
    <property type="entry name" value="P-loop containing nucleotide triphosphate hydrolases"/>
    <property type="match status" value="1"/>
</dbReference>
<comment type="caution">
    <text evidence="6">The sequence shown here is derived from an EMBL/GenBank/DDBJ whole genome shotgun (WGS) entry which is preliminary data.</text>
</comment>
<dbReference type="Pfam" id="PF08706">
    <property type="entry name" value="D5_N"/>
    <property type="match status" value="1"/>
</dbReference>
<dbReference type="PANTHER" id="PTHR35372">
    <property type="entry name" value="ATP BINDING PROTEIN-RELATED"/>
    <property type="match status" value="1"/>
</dbReference>
<sequence>MTQLSLRPLGEPDLQAALDAIVYMDEHQEAAPFPENAGKYSQNIQALIEALQFDGFDAYQQERTHFFHEYGHAAVLFATYGANQEARAQATQQRYPEPAPVDPAMVMECYAENEYGDALLFTQVFAGQVCYDHTAKKWYLWSGHYWQRDITGHIRILIAGKLGSVYLTAASELNTRLAALELAIKPLQSKLAEKDKREELDYLQDEYKQVQAEIRQMQARAKELRSTRRMNSVSTFIQSLMGVTSSQWDTNPWLIGTADGVIDLHTGTFRDGRPDDCIQTIIPTAWTGLSAECPRFERFLQEIFADNPDSAAVIPFLQRLFGYGMTGLTNEAIFPIFYGEEGRNGKDTLLGILKDVLGQLVGAVSNDVFVSGDKLRTGGSATPHLCDLQGKRLVWGSETKQGDKLNIHQLKQLTGGGDVPARQLFGEQYSFTPTHKLLLMTNFKPHADANDKAFWTRACLVTFGIRFVSDPKAANERTADTHLKETIQQEAAGILAWLVRGCLSWQRDGLNIPQSVKIATEEYRKEEDNIHQFLTERCNLGNPQARTKAKQLYEAYKTWSKEQINYAMNNAQFSKALTKMNIAKERTKQGNVYFGISLIPIDEDGELFPQDKHPDKEMTN</sequence>
<dbReference type="PROSITE" id="PS51206">
    <property type="entry name" value="SF3_HELICASE_1"/>
    <property type="match status" value="1"/>
</dbReference>
<keyword evidence="1" id="KW-0547">Nucleotide-binding</keyword>
<accession>A0A5A5TCA9</accession>
<dbReference type="NCBIfam" id="TIGR01613">
    <property type="entry name" value="primase_Cterm"/>
    <property type="match status" value="1"/>
</dbReference>
<dbReference type="SMART" id="SM00885">
    <property type="entry name" value="D5_N"/>
    <property type="match status" value="1"/>
</dbReference>
<evidence type="ECO:0000259" key="5">
    <source>
        <dbReference type="PROSITE" id="PS51206"/>
    </source>
</evidence>
<dbReference type="InterPro" id="IPR027417">
    <property type="entry name" value="P-loop_NTPase"/>
</dbReference>
<evidence type="ECO:0000313" key="6">
    <source>
        <dbReference type="EMBL" id="GCF08574.1"/>
    </source>
</evidence>
<feature type="domain" description="SF3 helicase" evidence="5">
    <location>
        <begin position="312"/>
        <end position="476"/>
    </location>
</feature>
<dbReference type="InterPro" id="IPR045455">
    <property type="entry name" value="NrS-1_pol-like_helicase"/>
</dbReference>
<evidence type="ECO:0000256" key="4">
    <source>
        <dbReference type="SAM" id="Coils"/>
    </source>
</evidence>
<evidence type="ECO:0000256" key="3">
    <source>
        <dbReference type="ARBA" id="ARBA00022840"/>
    </source>
</evidence>
<name>A0A5A5TCA9_9CHLR</name>
<gene>
    <name evidence="6" type="ORF">KDI_21380</name>
</gene>
<keyword evidence="2" id="KW-0378">Hydrolase</keyword>
<dbReference type="PANTHER" id="PTHR35372:SF2">
    <property type="entry name" value="SF3 HELICASE DOMAIN-CONTAINING PROTEIN"/>
    <property type="match status" value="1"/>
</dbReference>
<dbReference type="AlphaFoldDB" id="A0A5A5TCA9"/>
<dbReference type="GO" id="GO:0005524">
    <property type="term" value="F:ATP binding"/>
    <property type="evidence" value="ECO:0007669"/>
    <property type="project" value="UniProtKB-KW"/>
</dbReference>
<evidence type="ECO:0000256" key="1">
    <source>
        <dbReference type="ARBA" id="ARBA00022741"/>
    </source>
</evidence>
<dbReference type="RefSeq" id="WP_149401559.1">
    <property type="nucleotide sequence ID" value="NZ_BIXY01000026.1"/>
</dbReference>
<feature type="coiled-coil region" evidence="4">
    <location>
        <begin position="193"/>
        <end position="227"/>
    </location>
</feature>
<dbReference type="EMBL" id="BIXY01000026">
    <property type="protein sequence ID" value="GCF08574.1"/>
    <property type="molecule type" value="Genomic_DNA"/>
</dbReference>
<keyword evidence="7" id="KW-1185">Reference proteome</keyword>